<name>A0A8J4GSJ3_9CHLO</name>
<gene>
    <name evidence="5" type="ORF">Vretimale_16383</name>
</gene>
<dbReference type="CDD" id="cd02248">
    <property type="entry name" value="Peptidase_C1A"/>
    <property type="match status" value="1"/>
</dbReference>
<dbReference type="InterPro" id="IPR039417">
    <property type="entry name" value="Peptidase_C1A_papain-like"/>
</dbReference>
<feature type="chain" id="PRO_5035319193" description="Peptidase C1A papain C-terminal domain-containing protein" evidence="3">
    <location>
        <begin position="20"/>
        <end position="705"/>
    </location>
</feature>
<feature type="region of interest" description="Disordered" evidence="2">
    <location>
        <begin position="415"/>
        <end position="517"/>
    </location>
</feature>
<dbReference type="InterPro" id="IPR000668">
    <property type="entry name" value="Peptidase_C1A_C"/>
</dbReference>
<organism evidence="5 6">
    <name type="scientific">Volvox reticuliferus</name>
    <dbReference type="NCBI Taxonomy" id="1737510"/>
    <lineage>
        <taxon>Eukaryota</taxon>
        <taxon>Viridiplantae</taxon>
        <taxon>Chlorophyta</taxon>
        <taxon>core chlorophytes</taxon>
        <taxon>Chlorophyceae</taxon>
        <taxon>CS clade</taxon>
        <taxon>Chlamydomonadales</taxon>
        <taxon>Volvocaceae</taxon>
        <taxon>Volvox</taxon>
    </lineage>
</organism>
<evidence type="ECO:0000313" key="6">
    <source>
        <dbReference type="Proteomes" id="UP000722791"/>
    </source>
</evidence>
<protein>
    <recommendedName>
        <fullName evidence="4">Peptidase C1A papain C-terminal domain-containing protein</fullName>
    </recommendedName>
</protein>
<keyword evidence="3" id="KW-0732">Signal</keyword>
<dbReference type="InterPro" id="IPR038765">
    <property type="entry name" value="Papain-like_cys_pep_sf"/>
</dbReference>
<feature type="domain" description="Peptidase C1A papain C-terminal" evidence="4">
    <location>
        <begin position="194"/>
        <end position="411"/>
    </location>
</feature>
<feature type="signal peptide" evidence="3">
    <location>
        <begin position="1"/>
        <end position="19"/>
    </location>
</feature>
<dbReference type="InterPro" id="IPR025661">
    <property type="entry name" value="Pept_asp_AS"/>
</dbReference>
<dbReference type="Proteomes" id="UP000722791">
    <property type="component" value="Unassembled WGS sequence"/>
</dbReference>
<dbReference type="GO" id="GO:0006508">
    <property type="term" value="P:proteolysis"/>
    <property type="evidence" value="ECO:0007669"/>
    <property type="project" value="InterPro"/>
</dbReference>
<dbReference type="PRINTS" id="PR01217">
    <property type="entry name" value="PRICHEXTENSN"/>
</dbReference>
<evidence type="ECO:0000256" key="2">
    <source>
        <dbReference type="SAM" id="MobiDB-lite"/>
    </source>
</evidence>
<dbReference type="GO" id="GO:0008234">
    <property type="term" value="F:cysteine-type peptidase activity"/>
    <property type="evidence" value="ECO:0007669"/>
    <property type="project" value="InterPro"/>
</dbReference>
<sequence length="705" mass="73605">MKVLLLLLSVAGVLGIATAQGCPSVSGYVFYRLQDTPTALVLNNTATGLTPDAIAAACSVTKFCNAFDTGGALKLVPSMPIFTIMDGSLNETQPCDGTYISNRSLSGLTLPPDVNLTESAEIGAKKAKDMQAAAAAAKKVAAKLKEKSYDKQRADTLPQSVLIQAFNDSGTPLAQSSTTIGSYSYADVMAALSYPVWDSRMANGTTTNFISPVRDQGYCGACVAFAVTGMAEAAIGAVSKTANNTKDFSEQWLFFCNGIYSPSCTTGWNSNAATDVIVRKDIPLEVNYPYKATYSCTLTSSPEVRAGGNWSSVTFNDLTLAKQHIRTYGSVTSYFSVYNDFFSWSQSSPPYVWDGYSSLAGAHQVLVIGYNDTGSYWIVKNSWGSSWGDKGYFRMSYTSNVGFMTGSSSNIKGLVWAPPGSPSSSPPPPSPPPPSPPRPSPPPPSPPPPSPPTPSPPPSSKPSPPPSPPPSRPPPSPPPPSPPPSPRPPSPNPFPPPSPPPSPSPRPPSPPSSPPVPLCGDGQCSGNETCASCTLDCGKCAICGDGVCLGGETCATCPSDCKIPGSTSALPCCGDGGCDRLGGETCSSCPTDCGTCPTCNNNFITVRRSWERRASTAPPGARTAASAPATTAAMASALPHALLTKSRVIRVPRIAADAETPTAAVMANAAMSAMRLASRAPGIAPRTAWSQLTWPSRQQYQQRKR</sequence>
<comment type="caution">
    <text evidence="5">The sequence shown here is derived from an EMBL/GenBank/DDBJ whole genome shotgun (WGS) entry which is preliminary data.</text>
</comment>
<dbReference type="PROSITE" id="PS00640">
    <property type="entry name" value="THIOL_PROTEASE_ASN"/>
    <property type="match status" value="1"/>
</dbReference>
<dbReference type="Gene3D" id="3.90.70.10">
    <property type="entry name" value="Cysteine proteinases"/>
    <property type="match status" value="1"/>
</dbReference>
<evidence type="ECO:0000256" key="3">
    <source>
        <dbReference type="SAM" id="SignalP"/>
    </source>
</evidence>
<proteinExistence type="inferred from homology"/>
<dbReference type="PANTHER" id="PTHR12411">
    <property type="entry name" value="CYSTEINE PROTEASE FAMILY C1-RELATED"/>
    <property type="match status" value="1"/>
</dbReference>
<dbReference type="InterPro" id="IPR013128">
    <property type="entry name" value="Peptidase_C1A"/>
</dbReference>
<dbReference type="PROSITE" id="PS51257">
    <property type="entry name" value="PROKAR_LIPOPROTEIN"/>
    <property type="match status" value="1"/>
</dbReference>
<evidence type="ECO:0000313" key="5">
    <source>
        <dbReference type="EMBL" id="GIM13201.1"/>
    </source>
</evidence>
<dbReference type="EMBL" id="BNCQ01000047">
    <property type="protein sequence ID" value="GIM13201.1"/>
    <property type="molecule type" value="Genomic_DNA"/>
</dbReference>
<comment type="similarity">
    <text evidence="1">Belongs to the peptidase C1 family.</text>
</comment>
<accession>A0A8J4GSJ3</accession>
<dbReference type="SMART" id="SM00645">
    <property type="entry name" value="Pept_C1"/>
    <property type="match status" value="1"/>
</dbReference>
<dbReference type="Pfam" id="PF00112">
    <property type="entry name" value="Peptidase_C1"/>
    <property type="match status" value="1"/>
</dbReference>
<evidence type="ECO:0000259" key="4">
    <source>
        <dbReference type="SMART" id="SM00645"/>
    </source>
</evidence>
<feature type="compositionally biased region" description="Pro residues" evidence="2">
    <location>
        <begin position="419"/>
        <end position="517"/>
    </location>
</feature>
<dbReference type="AlphaFoldDB" id="A0A8J4GSJ3"/>
<evidence type="ECO:0000256" key="1">
    <source>
        <dbReference type="ARBA" id="ARBA00008455"/>
    </source>
</evidence>
<dbReference type="SUPFAM" id="SSF54001">
    <property type="entry name" value="Cysteine proteinases"/>
    <property type="match status" value="1"/>
</dbReference>
<reference evidence="5" key="1">
    <citation type="journal article" date="2021" name="Proc. Natl. Acad. Sci. U.S.A.">
        <title>Three genomes in the algal genus Volvox reveal the fate of a haploid sex-determining region after a transition to homothallism.</title>
        <authorList>
            <person name="Yamamoto K."/>
            <person name="Hamaji T."/>
            <person name="Kawai-Toyooka H."/>
            <person name="Matsuzaki R."/>
            <person name="Takahashi F."/>
            <person name="Nishimura Y."/>
            <person name="Kawachi M."/>
            <person name="Noguchi H."/>
            <person name="Minakuchi Y."/>
            <person name="Umen J.G."/>
            <person name="Toyoda A."/>
            <person name="Nozaki H."/>
        </authorList>
    </citation>
    <scope>NUCLEOTIDE SEQUENCE</scope>
    <source>
        <strain evidence="5">NIES-3785</strain>
    </source>
</reference>